<evidence type="ECO:0000256" key="8">
    <source>
        <dbReference type="SAM" id="MobiDB-lite"/>
    </source>
</evidence>
<dbReference type="PROSITE" id="PS00475">
    <property type="entry name" value="RIBOSOMAL_L15"/>
    <property type="match status" value="1"/>
</dbReference>
<name>A0A9D0YRB0_AQUAO</name>
<evidence type="ECO:0000256" key="1">
    <source>
        <dbReference type="ARBA" id="ARBA00007320"/>
    </source>
</evidence>
<dbReference type="PANTHER" id="PTHR12934">
    <property type="entry name" value="50S RIBOSOMAL PROTEIN L15"/>
    <property type="match status" value="1"/>
</dbReference>
<dbReference type="GO" id="GO:0022625">
    <property type="term" value="C:cytosolic large ribosomal subunit"/>
    <property type="evidence" value="ECO:0007669"/>
    <property type="project" value="TreeGrafter"/>
</dbReference>
<feature type="compositionally biased region" description="Basic residues" evidence="8">
    <location>
        <begin position="32"/>
        <end position="41"/>
    </location>
</feature>
<comment type="function">
    <text evidence="6">Binds to the 23S rRNA.</text>
</comment>
<keyword evidence="3 6" id="KW-0694">RNA-binding</keyword>
<evidence type="ECO:0000313" key="10">
    <source>
        <dbReference type="EMBL" id="HIP98509.1"/>
    </source>
</evidence>
<feature type="region of interest" description="Disordered" evidence="8">
    <location>
        <begin position="1"/>
        <end position="50"/>
    </location>
</feature>
<dbReference type="GO" id="GO:0003735">
    <property type="term" value="F:structural constituent of ribosome"/>
    <property type="evidence" value="ECO:0007669"/>
    <property type="project" value="InterPro"/>
</dbReference>
<dbReference type="GO" id="GO:0006412">
    <property type="term" value="P:translation"/>
    <property type="evidence" value="ECO:0007669"/>
    <property type="project" value="UniProtKB-UniRule"/>
</dbReference>
<reference evidence="10" key="1">
    <citation type="journal article" date="2020" name="ISME J.">
        <title>Gammaproteobacteria mediating utilization of methyl-, sulfur- and petroleum organic compounds in deep ocean hydrothermal plumes.</title>
        <authorList>
            <person name="Zhou Z."/>
            <person name="Liu Y."/>
            <person name="Pan J."/>
            <person name="Cron B.R."/>
            <person name="Toner B.M."/>
            <person name="Anantharaman K."/>
            <person name="Breier J.A."/>
            <person name="Dick G.J."/>
            <person name="Li M."/>
        </authorList>
    </citation>
    <scope>NUCLEOTIDE SEQUENCE</scope>
    <source>
        <strain evidence="10">SZUA-1501</strain>
    </source>
</reference>
<accession>A0A9D0YRB0</accession>
<dbReference type="InterPro" id="IPR001196">
    <property type="entry name" value="Ribosomal_uL15_CS"/>
</dbReference>
<sequence>MGVELHNLQPHWGATKERKRIGRGIGSGKGKTAGKGHKGQKSRSGDRTLPWFFEGGQTPLHMRIPKRGFRPVNRIEYSVVNVGKLDELFEANAEITPEVLVAKGLVRKNQPVKILGDGELTKPLIVKAHKFSKSAKEKIEKVGGQAIEIS</sequence>
<dbReference type="AlphaFoldDB" id="A0A9D0YRB0"/>
<evidence type="ECO:0000259" key="9">
    <source>
        <dbReference type="Pfam" id="PF00828"/>
    </source>
</evidence>
<organism evidence="10 11">
    <name type="scientific">Aquifex aeolicus</name>
    <dbReference type="NCBI Taxonomy" id="63363"/>
    <lineage>
        <taxon>Bacteria</taxon>
        <taxon>Pseudomonadati</taxon>
        <taxon>Aquificota</taxon>
        <taxon>Aquificia</taxon>
        <taxon>Aquificales</taxon>
        <taxon>Aquificaceae</taxon>
        <taxon>Aquifex</taxon>
    </lineage>
</organism>
<dbReference type="FunFam" id="3.100.10.10:FF:000005">
    <property type="entry name" value="50S ribosomal protein L15"/>
    <property type="match status" value="1"/>
</dbReference>
<keyword evidence="4 6" id="KW-0689">Ribosomal protein</keyword>
<dbReference type="InterPro" id="IPR036227">
    <property type="entry name" value="Ribosomal_uL15/eL18_sf"/>
</dbReference>
<comment type="caution">
    <text evidence="10">The sequence shown here is derived from an EMBL/GenBank/DDBJ whole genome shotgun (WGS) entry which is preliminary data.</text>
</comment>
<comment type="subunit">
    <text evidence="6">Part of the 50S ribosomal subunit.</text>
</comment>
<dbReference type="Proteomes" id="UP000606463">
    <property type="component" value="Unassembled WGS sequence"/>
</dbReference>
<dbReference type="PANTHER" id="PTHR12934:SF11">
    <property type="entry name" value="LARGE RIBOSOMAL SUBUNIT PROTEIN UL15M"/>
    <property type="match status" value="1"/>
</dbReference>
<dbReference type="InterPro" id="IPR021131">
    <property type="entry name" value="Ribosomal_uL15/eL18"/>
</dbReference>
<dbReference type="NCBIfam" id="TIGR01071">
    <property type="entry name" value="rplO_bact"/>
    <property type="match status" value="1"/>
</dbReference>
<gene>
    <name evidence="6" type="primary">rplO</name>
    <name evidence="10" type="ORF">EYH37_04000</name>
</gene>
<dbReference type="SUPFAM" id="SSF52080">
    <property type="entry name" value="Ribosomal proteins L15p and L18e"/>
    <property type="match status" value="1"/>
</dbReference>
<protein>
    <recommendedName>
        <fullName evidence="6">Large ribosomal subunit protein uL15</fullName>
    </recommendedName>
</protein>
<evidence type="ECO:0000313" key="11">
    <source>
        <dbReference type="Proteomes" id="UP000606463"/>
    </source>
</evidence>
<dbReference type="InterPro" id="IPR005749">
    <property type="entry name" value="Ribosomal_uL15_bac-type"/>
</dbReference>
<keyword evidence="5 6" id="KW-0687">Ribonucleoprotein</keyword>
<evidence type="ECO:0000256" key="5">
    <source>
        <dbReference type="ARBA" id="ARBA00023274"/>
    </source>
</evidence>
<dbReference type="EMBL" id="DQVE01000043">
    <property type="protein sequence ID" value="HIP98509.1"/>
    <property type="molecule type" value="Genomic_DNA"/>
</dbReference>
<dbReference type="InterPro" id="IPR030878">
    <property type="entry name" value="Ribosomal_uL15"/>
</dbReference>
<dbReference type="HAMAP" id="MF_01341">
    <property type="entry name" value="Ribosomal_uL15"/>
    <property type="match status" value="1"/>
</dbReference>
<evidence type="ECO:0000256" key="3">
    <source>
        <dbReference type="ARBA" id="ARBA00022884"/>
    </source>
</evidence>
<evidence type="ECO:0000256" key="2">
    <source>
        <dbReference type="ARBA" id="ARBA00022730"/>
    </source>
</evidence>
<comment type="similarity">
    <text evidence="1 6 7">Belongs to the universal ribosomal protein uL15 family.</text>
</comment>
<evidence type="ECO:0000256" key="7">
    <source>
        <dbReference type="RuleBase" id="RU003888"/>
    </source>
</evidence>
<evidence type="ECO:0000256" key="4">
    <source>
        <dbReference type="ARBA" id="ARBA00022980"/>
    </source>
</evidence>
<proteinExistence type="inferred from homology"/>
<dbReference type="Gene3D" id="3.100.10.10">
    <property type="match status" value="1"/>
</dbReference>
<keyword evidence="2 6" id="KW-0699">rRNA-binding</keyword>
<feature type="domain" description="Large ribosomal subunit protein uL15/eL18" evidence="9">
    <location>
        <begin position="79"/>
        <end position="146"/>
    </location>
</feature>
<dbReference type="GO" id="GO:0019843">
    <property type="term" value="F:rRNA binding"/>
    <property type="evidence" value="ECO:0007669"/>
    <property type="project" value="UniProtKB-UniRule"/>
</dbReference>
<dbReference type="Pfam" id="PF00828">
    <property type="entry name" value="Ribosomal_L27A"/>
    <property type="match status" value="1"/>
</dbReference>
<evidence type="ECO:0000256" key="6">
    <source>
        <dbReference type="HAMAP-Rule" id="MF_01341"/>
    </source>
</evidence>